<accession>A0AAU7DJ15</accession>
<reference evidence="3" key="1">
    <citation type="submission" date="2023-03" db="EMBL/GenBank/DDBJ databases">
        <title>Edaphobacter sp.</title>
        <authorList>
            <person name="Huber K.J."/>
            <person name="Papendorf J."/>
            <person name="Pilke C."/>
            <person name="Bunk B."/>
            <person name="Sproeer C."/>
            <person name="Pester M."/>
        </authorList>
    </citation>
    <scope>NUCLEOTIDE SEQUENCE</scope>
    <source>
        <strain evidence="3">DSM 110680</strain>
    </source>
</reference>
<evidence type="ECO:0000256" key="1">
    <source>
        <dbReference type="SAM" id="MobiDB-lite"/>
    </source>
</evidence>
<feature type="compositionally biased region" description="Polar residues" evidence="1">
    <location>
        <begin position="100"/>
        <end position="111"/>
    </location>
</feature>
<evidence type="ECO:0000313" key="3">
    <source>
        <dbReference type="EMBL" id="XBH17087.1"/>
    </source>
</evidence>
<proteinExistence type="predicted"/>
<keyword evidence="2" id="KW-1133">Transmembrane helix</keyword>
<dbReference type="AlphaFoldDB" id="A0AAU7DJ15"/>
<dbReference type="EMBL" id="CP121196">
    <property type="protein sequence ID" value="XBH17087.1"/>
    <property type="molecule type" value="Genomic_DNA"/>
</dbReference>
<feature type="transmembrane region" description="Helical" evidence="2">
    <location>
        <begin position="55"/>
        <end position="74"/>
    </location>
</feature>
<keyword evidence="2" id="KW-0812">Transmembrane</keyword>
<feature type="region of interest" description="Disordered" evidence="1">
    <location>
        <begin position="78"/>
        <end position="111"/>
    </location>
</feature>
<keyword evidence="2" id="KW-0472">Membrane</keyword>
<organism evidence="3">
    <name type="scientific">Telmatobacter sp. DSM 110680</name>
    <dbReference type="NCBI Taxonomy" id="3036704"/>
    <lineage>
        <taxon>Bacteria</taxon>
        <taxon>Pseudomonadati</taxon>
        <taxon>Acidobacteriota</taxon>
        <taxon>Terriglobia</taxon>
        <taxon>Terriglobales</taxon>
        <taxon>Acidobacteriaceae</taxon>
        <taxon>Telmatobacter</taxon>
    </lineage>
</organism>
<feature type="compositionally biased region" description="Basic and acidic residues" evidence="1">
    <location>
        <begin position="78"/>
        <end position="87"/>
    </location>
</feature>
<sequence>MTDYRVNPGEVEEDQFTAAIEKTTSRIPTSAYLALALGAMAVSATFQAFNKKHESMFVGQWAAPFLLLGIYNKLVKQHGSDGRHGRDAGYIGSAERTYRSPESSYTHTAGI</sequence>
<gene>
    <name evidence="3" type="ORF">P8935_21260</name>
</gene>
<dbReference type="RefSeq" id="WP_348262318.1">
    <property type="nucleotide sequence ID" value="NZ_CP121196.1"/>
</dbReference>
<feature type="transmembrane region" description="Helical" evidence="2">
    <location>
        <begin position="31"/>
        <end position="49"/>
    </location>
</feature>
<protein>
    <submittedName>
        <fullName evidence="3">Uncharacterized protein</fullName>
    </submittedName>
</protein>
<name>A0AAU7DJ15_9BACT</name>
<evidence type="ECO:0000256" key="2">
    <source>
        <dbReference type="SAM" id="Phobius"/>
    </source>
</evidence>